<proteinExistence type="inferred from homology"/>
<dbReference type="EMBL" id="JACBZD010000001">
    <property type="protein sequence ID" value="NYI05813.1"/>
    <property type="molecule type" value="Genomic_DNA"/>
</dbReference>
<feature type="domain" description="CBM10" evidence="4">
    <location>
        <begin position="340"/>
        <end position="377"/>
    </location>
</feature>
<dbReference type="InterPro" id="IPR009031">
    <property type="entry name" value="CBM10"/>
</dbReference>
<dbReference type="AlphaFoldDB" id="A0A852ZTT3"/>
<keyword evidence="2 3" id="KW-0326">Glycosidase</keyword>
<dbReference type="InterPro" id="IPR018087">
    <property type="entry name" value="Glyco_hydro_5_CS"/>
</dbReference>
<dbReference type="Pfam" id="PF02013">
    <property type="entry name" value="CBM_10"/>
    <property type="match status" value="1"/>
</dbReference>
<evidence type="ECO:0000256" key="3">
    <source>
        <dbReference type="RuleBase" id="RU361153"/>
    </source>
</evidence>
<sequence>MDVRPSRPLPLAAVGVITAVLGLFLALFGPAPQARAATGIHVNNGRVVEANGTEFVMRGVNHAHAWYPGQTSSLAGIAAKGANTVRVVLSNGDRWTETSASEVSAIIGQCKQNKLICVLEVHDTTGYGEDGAATTLDSAADYWIGLRSVLAGQESHVIINIGNEPFGNNNYAAWTDATRNAIVKLRSAGFDHALMVDAPNWGQDWSGTMRNNAASVFASDPDRNTIFSIHMYGVYDTAAEVQSYLNHFVDNRLPIVVGEFGDNHSDGNPDEDAIMATAQSLRVGYLGWSWSGNGSGVEYLDMVNGFDPDSLTSWGQRFFNGANGISTTSRVATIYGGTGGGSGSGTAPNGYPYCASASSDPDGDGWGWESNRSCVVRGGAADR</sequence>
<reference evidence="5 6" key="1">
    <citation type="submission" date="2020-07" db="EMBL/GenBank/DDBJ databases">
        <title>Sequencing the genomes of 1000 actinobacteria strains.</title>
        <authorList>
            <person name="Klenk H.-P."/>
        </authorList>
    </citation>
    <scope>NUCLEOTIDE SEQUENCE [LARGE SCALE GENOMIC DNA]</scope>
    <source>
        <strain evidence="5 6">DSM 42178</strain>
    </source>
</reference>
<dbReference type="PANTHER" id="PTHR42754">
    <property type="entry name" value="ENDOGLUCANASE"/>
    <property type="match status" value="1"/>
</dbReference>
<dbReference type="Gene3D" id="2.30.32.30">
    <property type="entry name" value="CBM10"/>
    <property type="match status" value="1"/>
</dbReference>
<keyword evidence="6" id="KW-1185">Reference proteome</keyword>
<dbReference type="PROSITE" id="PS00659">
    <property type="entry name" value="GLYCOSYL_HYDROL_F5"/>
    <property type="match status" value="1"/>
</dbReference>
<dbReference type="InterPro" id="IPR017853">
    <property type="entry name" value="GH"/>
</dbReference>
<dbReference type="GO" id="GO:0016985">
    <property type="term" value="F:mannan endo-1,4-beta-mannosidase activity"/>
    <property type="evidence" value="ECO:0007669"/>
    <property type="project" value="UniProtKB-EC"/>
</dbReference>
<accession>A0A852ZTT3</accession>
<name>A0A852ZTT3_9ACTN</name>
<dbReference type="InterPro" id="IPR036601">
    <property type="entry name" value="CBM10_sf"/>
</dbReference>
<dbReference type="InterPro" id="IPR001547">
    <property type="entry name" value="Glyco_hydro_5"/>
</dbReference>
<protein>
    <submittedName>
        <fullName evidence="5">Mannan endo-1,4-beta-mannosidase</fullName>
        <ecNumber evidence="5">3.2.1.78</ecNumber>
    </submittedName>
</protein>
<gene>
    <name evidence="5" type="ORF">FHU37_002756</name>
</gene>
<dbReference type="GO" id="GO:0030248">
    <property type="term" value="F:cellulose binding"/>
    <property type="evidence" value="ECO:0007669"/>
    <property type="project" value="InterPro"/>
</dbReference>
<evidence type="ECO:0000313" key="6">
    <source>
        <dbReference type="Proteomes" id="UP000567795"/>
    </source>
</evidence>
<dbReference type="SUPFAM" id="SSF51445">
    <property type="entry name" value="(Trans)glycosidases"/>
    <property type="match status" value="1"/>
</dbReference>
<dbReference type="InterPro" id="IPR002883">
    <property type="entry name" value="CBM10/Dockerin_dom"/>
</dbReference>
<dbReference type="Pfam" id="PF00150">
    <property type="entry name" value="Cellulase"/>
    <property type="match status" value="1"/>
</dbReference>
<evidence type="ECO:0000259" key="4">
    <source>
        <dbReference type="PROSITE" id="PS51763"/>
    </source>
</evidence>
<dbReference type="Gene3D" id="3.20.20.80">
    <property type="entry name" value="Glycosidases"/>
    <property type="match status" value="1"/>
</dbReference>
<organism evidence="5 6">
    <name type="scientific">Allostreptomyces psammosilenae</name>
    <dbReference type="NCBI Taxonomy" id="1892865"/>
    <lineage>
        <taxon>Bacteria</taxon>
        <taxon>Bacillati</taxon>
        <taxon>Actinomycetota</taxon>
        <taxon>Actinomycetes</taxon>
        <taxon>Kitasatosporales</taxon>
        <taxon>Streptomycetaceae</taxon>
        <taxon>Allostreptomyces</taxon>
    </lineage>
</organism>
<dbReference type="RefSeq" id="WP_179814482.1">
    <property type="nucleotide sequence ID" value="NZ_JACBZD010000001.1"/>
</dbReference>
<dbReference type="Proteomes" id="UP000567795">
    <property type="component" value="Unassembled WGS sequence"/>
</dbReference>
<comment type="caution">
    <text evidence="5">The sequence shown here is derived from an EMBL/GenBank/DDBJ whole genome shotgun (WGS) entry which is preliminary data.</text>
</comment>
<keyword evidence="1 3" id="KW-0378">Hydrolase</keyword>
<dbReference type="EC" id="3.2.1.78" evidence="5"/>
<dbReference type="SMART" id="SM01064">
    <property type="entry name" value="CBM_10"/>
    <property type="match status" value="1"/>
</dbReference>
<evidence type="ECO:0000256" key="2">
    <source>
        <dbReference type="ARBA" id="ARBA00023295"/>
    </source>
</evidence>
<dbReference type="GO" id="GO:0000272">
    <property type="term" value="P:polysaccharide catabolic process"/>
    <property type="evidence" value="ECO:0007669"/>
    <property type="project" value="InterPro"/>
</dbReference>
<evidence type="ECO:0000313" key="5">
    <source>
        <dbReference type="EMBL" id="NYI05813.1"/>
    </source>
</evidence>
<comment type="similarity">
    <text evidence="3">Belongs to the glycosyl hydrolase 5 (cellulase A) family.</text>
</comment>
<dbReference type="PANTHER" id="PTHR42754:SF1">
    <property type="entry name" value="LIPOPROTEIN"/>
    <property type="match status" value="1"/>
</dbReference>
<evidence type="ECO:0000256" key="1">
    <source>
        <dbReference type="ARBA" id="ARBA00022801"/>
    </source>
</evidence>
<dbReference type="PROSITE" id="PS51763">
    <property type="entry name" value="CBM10"/>
    <property type="match status" value="1"/>
</dbReference>